<dbReference type="AlphaFoldDB" id="A0A5B9VZS2"/>
<keyword evidence="3" id="KW-1185">Reference proteome</keyword>
<organism evidence="2 3">
    <name type="scientific">Aquisphaera giovannonii</name>
    <dbReference type="NCBI Taxonomy" id="406548"/>
    <lineage>
        <taxon>Bacteria</taxon>
        <taxon>Pseudomonadati</taxon>
        <taxon>Planctomycetota</taxon>
        <taxon>Planctomycetia</taxon>
        <taxon>Isosphaerales</taxon>
        <taxon>Isosphaeraceae</taxon>
        <taxon>Aquisphaera</taxon>
    </lineage>
</organism>
<evidence type="ECO:0000313" key="2">
    <source>
        <dbReference type="EMBL" id="QEH33180.1"/>
    </source>
</evidence>
<dbReference type="EC" id="4.2.1.44" evidence="2"/>
<protein>
    <submittedName>
        <fullName evidence="2">Inosose dehydratase</fullName>
        <ecNumber evidence="2">4.2.1.44</ecNumber>
    </submittedName>
</protein>
<dbReference type="Proteomes" id="UP000324233">
    <property type="component" value="Chromosome"/>
</dbReference>
<reference evidence="2 3" key="1">
    <citation type="submission" date="2019-08" db="EMBL/GenBank/DDBJ databases">
        <title>Deep-cultivation of Planctomycetes and their phenomic and genomic characterization uncovers novel biology.</title>
        <authorList>
            <person name="Wiegand S."/>
            <person name="Jogler M."/>
            <person name="Boedeker C."/>
            <person name="Pinto D."/>
            <person name="Vollmers J."/>
            <person name="Rivas-Marin E."/>
            <person name="Kohn T."/>
            <person name="Peeters S.H."/>
            <person name="Heuer A."/>
            <person name="Rast P."/>
            <person name="Oberbeckmann S."/>
            <person name="Bunk B."/>
            <person name="Jeske O."/>
            <person name="Meyerdierks A."/>
            <person name="Storesund J.E."/>
            <person name="Kallscheuer N."/>
            <person name="Luecker S."/>
            <person name="Lage O.M."/>
            <person name="Pohl T."/>
            <person name="Merkel B.J."/>
            <person name="Hornburger P."/>
            <person name="Mueller R.-W."/>
            <person name="Bruemmer F."/>
            <person name="Labrenz M."/>
            <person name="Spormann A.M."/>
            <person name="Op den Camp H."/>
            <person name="Overmann J."/>
            <person name="Amann R."/>
            <person name="Jetten M.S.M."/>
            <person name="Mascher T."/>
            <person name="Medema M.H."/>
            <person name="Devos D.P."/>
            <person name="Kaster A.-K."/>
            <person name="Ovreas L."/>
            <person name="Rohde M."/>
            <person name="Galperin M.Y."/>
            <person name="Jogler C."/>
        </authorList>
    </citation>
    <scope>NUCLEOTIDE SEQUENCE [LARGE SCALE GENOMIC DNA]</scope>
    <source>
        <strain evidence="2 3">OJF2</strain>
    </source>
</reference>
<evidence type="ECO:0000259" key="1">
    <source>
        <dbReference type="Pfam" id="PF01261"/>
    </source>
</evidence>
<proteinExistence type="predicted"/>
<dbReference type="InterPro" id="IPR036237">
    <property type="entry name" value="Xyl_isomerase-like_sf"/>
</dbReference>
<keyword evidence="2" id="KW-0456">Lyase</keyword>
<dbReference type="SUPFAM" id="SSF51658">
    <property type="entry name" value="Xylose isomerase-like"/>
    <property type="match status" value="1"/>
</dbReference>
<dbReference type="Pfam" id="PF01261">
    <property type="entry name" value="AP_endonuc_2"/>
    <property type="match status" value="1"/>
</dbReference>
<dbReference type="KEGG" id="agv:OJF2_16770"/>
<dbReference type="OrthoDB" id="9779184at2"/>
<dbReference type="PANTHER" id="PTHR12110:SF21">
    <property type="entry name" value="XYLOSE ISOMERASE-LIKE TIM BARREL DOMAIN-CONTAINING PROTEIN"/>
    <property type="match status" value="1"/>
</dbReference>
<evidence type="ECO:0000313" key="3">
    <source>
        <dbReference type="Proteomes" id="UP000324233"/>
    </source>
</evidence>
<dbReference type="EMBL" id="CP042997">
    <property type="protein sequence ID" value="QEH33180.1"/>
    <property type="molecule type" value="Genomic_DNA"/>
</dbReference>
<accession>A0A5B9VZS2</accession>
<dbReference type="PANTHER" id="PTHR12110">
    <property type="entry name" value="HYDROXYPYRUVATE ISOMERASE"/>
    <property type="match status" value="1"/>
</dbReference>
<feature type="domain" description="Xylose isomerase-like TIM barrel" evidence="1">
    <location>
        <begin position="21"/>
        <end position="280"/>
    </location>
</feature>
<sequence>MKLGFVSAILPEYTLDQVLGFAREAGFSSVELMCWPVGKAERRYAGVTHLDAADLSAAALDAVRGKLADSGVSISGLGYYPNPLSPDRGEAEAAVAQIRKVIDAASALGLTRVNSFVGRDPSLSVDENWPRFLETWRPLISHAESRGVKVGIENCPMLFGRDEWPGGKNLATSPAIWRRMFEDIPSDSFGLNFDPSHFVLQGMDYLAAIREFRDKLFHVHAKDLRIDRERLDEHGLFAFPKLWHTPKIPGQGDVDWGAFFGTLGDVGYQGDVAIEVEDRAFEGSLQARLDSLIISRRYLLQYIKG</sequence>
<dbReference type="GO" id="GO:0050114">
    <property type="term" value="F:myo-inosose-2 dehydratase activity"/>
    <property type="evidence" value="ECO:0007669"/>
    <property type="project" value="UniProtKB-EC"/>
</dbReference>
<dbReference type="InterPro" id="IPR013022">
    <property type="entry name" value="Xyl_isomerase-like_TIM-brl"/>
</dbReference>
<dbReference type="InterPro" id="IPR050312">
    <property type="entry name" value="IolE/XylAMocC-like"/>
</dbReference>
<name>A0A5B9VZS2_9BACT</name>
<dbReference type="Gene3D" id="3.20.20.150">
    <property type="entry name" value="Divalent-metal-dependent TIM barrel enzymes"/>
    <property type="match status" value="1"/>
</dbReference>
<gene>
    <name evidence="2" type="primary">iolE_2</name>
    <name evidence="2" type="ORF">OJF2_16770</name>
</gene>
<dbReference type="RefSeq" id="WP_148592883.1">
    <property type="nucleotide sequence ID" value="NZ_CP042997.1"/>
</dbReference>